<keyword evidence="6" id="KW-1185">Reference proteome</keyword>
<feature type="compositionally biased region" description="Low complexity" evidence="2">
    <location>
        <begin position="750"/>
        <end position="772"/>
    </location>
</feature>
<dbReference type="InterPro" id="IPR002213">
    <property type="entry name" value="UDP_glucos_trans"/>
</dbReference>
<feature type="compositionally biased region" description="Polar residues" evidence="2">
    <location>
        <begin position="1117"/>
        <end position="1148"/>
    </location>
</feature>
<keyword evidence="1" id="KW-0808">Transferase</keyword>
<feature type="compositionally biased region" description="Basic and acidic residues" evidence="2">
    <location>
        <begin position="1026"/>
        <end position="1038"/>
    </location>
</feature>
<dbReference type="PROSITE" id="PS50330">
    <property type="entry name" value="UIM"/>
    <property type="match status" value="3"/>
</dbReference>
<evidence type="ECO:0000256" key="1">
    <source>
        <dbReference type="ARBA" id="ARBA00022679"/>
    </source>
</evidence>
<dbReference type="InterPro" id="IPR050426">
    <property type="entry name" value="Glycosyltransferase_28"/>
</dbReference>
<feature type="region of interest" description="Disordered" evidence="2">
    <location>
        <begin position="1191"/>
        <end position="1384"/>
    </location>
</feature>
<dbReference type="PANTHER" id="PTHR48050">
    <property type="entry name" value="STEROL 3-BETA-GLUCOSYLTRANSFERASE"/>
    <property type="match status" value="1"/>
</dbReference>
<dbReference type="Pfam" id="PF06722">
    <property type="entry name" value="EryCIII-like_C"/>
    <property type="match status" value="1"/>
</dbReference>
<feature type="compositionally biased region" description="Basic and acidic residues" evidence="2">
    <location>
        <begin position="1209"/>
        <end position="1220"/>
    </location>
</feature>
<dbReference type="SUPFAM" id="SSF53756">
    <property type="entry name" value="UDP-Glycosyltransferase/glycogen phosphorylase"/>
    <property type="match status" value="1"/>
</dbReference>
<organism evidence="5 6">
    <name type="scientific">Neoarthrinium moseri</name>
    <dbReference type="NCBI Taxonomy" id="1658444"/>
    <lineage>
        <taxon>Eukaryota</taxon>
        <taxon>Fungi</taxon>
        <taxon>Dikarya</taxon>
        <taxon>Ascomycota</taxon>
        <taxon>Pezizomycotina</taxon>
        <taxon>Sordariomycetes</taxon>
        <taxon>Xylariomycetidae</taxon>
        <taxon>Amphisphaeriales</taxon>
        <taxon>Apiosporaceae</taxon>
        <taxon>Neoarthrinium</taxon>
    </lineage>
</organism>
<protein>
    <recommendedName>
        <fullName evidence="7">Glycosyltransferase family 28 N-terminal domain-containing protein</fullName>
    </recommendedName>
</protein>
<dbReference type="InterPro" id="IPR003903">
    <property type="entry name" value="UIM_dom"/>
</dbReference>
<feature type="compositionally biased region" description="Basic and acidic residues" evidence="2">
    <location>
        <begin position="1191"/>
        <end position="1200"/>
    </location>
</feature>
<feature type="region of interest" description="Disordered" evidence="2">
    <location>
        <begin position="686"/>
        <end position="800"/>
    </location>
</feature>
<feature type="domain" description="Glycosyltransferase family 28 N-terminal" evidence="3">
    <location>
        <begin position="143"/>
        <end position="210"/>
    </location>
</feature>
<dbReference type="SMART" id="SM00726">
    <property type="entry name" value="UIM"/>
    <property type="match status" value="8"/>
</dbReference>
<evidence type="ECO:0008006" key="7">
    <source>
        <dbReference type="Google" id="ProtNLM"/>
    </source>
</evidence>
<feature type="compositionally biased region" description="Basic and acidic residues" evidence="2">
    <location>
        <begin position="1283"/>
        <end position="1300"/>
    </location>
</feature>
<dbReference type="PANTHER" id="PTHR48050:SF13">
    <property type="entry name" value="STEROL 3-BETA-GLUCOSYLTRANSFERASE UGT80A2"/>
    <property type="match status" value="1"/>
</dbReference>
<dbReference type="EMBL" id="JAFIMR010000018">
    <property type="protein sequence ID" value="KAI1867616.1"/>
    <property type="molecule type" value="Genomic_DNA"/>
</dbReference>
<feature type="compositionally biased region" description="Basic and acidic residues" evidence="2">
    <location>
        <begin position="1373"/>
        <end position="1384"/>
    </location>
</feature>
<evidence type="ECO:0000313" key="6">
    <source>
        <dbReference type="Proteomes" id="UP000829685"/>
    </source>
</evidence>
<evidence type="ECO:0000256" key="2">
    <source>
        <dbReference type="SAM" id="MobiDB-lite"/>
    </source>
</evidence>
<feature type="compositionally biased region" description="Polar residues" evidence="2">
    <location>
        <begin position="773"/>
        <end position="800"/>
    </location>
</feature>
<feature type="region of interest" description="Disordered" evidence="2">
    <location>
        <begin position="983"/>
        <end position="1175"/>
    </location>
</feature>
<gene>
    <name evidence="5" type="ORF">JX265_007418</name>
</gene>
<dbReference type="Proteomes" id="UP000829685">
    <property type="component" value="Unassembled WGS sequence"/>
</dbReference>
<dbReference type="FunFam" id="3.40.50.2000:FF:000100">
    <property type="entry name" value="Glycosyltransferase family 1 protein"/>
    <property type="match status" value="1"/>
</dbReference>
<dbReference type="Gene3D" id="3.40.50.2000">
    <property type="entry name" value="Glycogen Phosphorylase B"/>
    <property type="match status" value="2"/>
</dbReference>
<evidence type="ECO:0000259" key="3">
    <source>
        <dbReference type="Pfam" id="PF03033"/>
    </source>
</evidence>
<feature type="domain" description="Erythromycin biosynthesis protein CIII-like C-terminal" evidence="4">
    <location>
        <begin position="474"/>
        <end position="583"/>
    </location>
</feature>
<dbReference type="Pfam" id="PF03033">
    <property type="entry name" value="Glyco_transf_28"/>
    <property type="match status" value="1"/>
</dbReference>
<evidence type="ECO:0000313" key="5">
    <source>
        <dbReference type="EMBL" id="KAI1867616.1"/>
    </source>
</evidence>
<dbReference type="GO" id="GO:0016906">
    <property type="term" value="F:sterol 3-beta-glucosyltransferase activity"/>
    <property type="evidence" value="ECO:0007669"/>
    <property type="project" value="UniProtKB-ARBA"/>
</dbReference>
<feature type="compositionally biased region" description="Basic and acidic residues" evidence="2">
    <location>
        <begin position="1315"/>
        <end position="1327"/>
    </location>
</feature>
<sequence length="1384" mass="148757">MSVLQSKAAQASSGSSNAQERLPTYEETPQVVVSDDLRDTTALPEQPGLGAEDDVPPAYSEVHDRLSLHQAGFDAGASVTDDGRVDININQTSRQLADIIAPTLRNQLTQDARIAAQAPLPPAYIPPSLGGQPGQTPPPQLNVVIQIVGSRGDVQPFIALGQVLKNTYGHRVRIATHSTFQKFVEENGLEFFNIGGDPAELMAFMVKNPGLMPGFDAVKSGEITKRRKGIEEIVWGCWRSCIEAGDGLGPAPRLERRQNAASSTEAMVMDPAHKPFVADAIIANPPSFAHIHIAEKLGVPVHLMFTMPWSPTRAFPQPLANIQSSNTDPVTTNYVSYALVEMMTWQGLGDVINRFRTKVLDLDPLSLLWAPGVLTRLRIPYTYCWSPALIPKPNDWGQHIDIAGFYFLNLASNYTPEPELAAFLEAGPPPVYIGFGSIVVDDPNGLTKKIFEAVAATGTRALVSKGWGGLGADSMGIPDGVFMLGNCPHDWLFQHVSAVCHHGGAGTTAAGINAGKPTIVVPFFGDQPFWGAMVARAGAGPDPIPYKQLTAENLAEAIKVALKPETQERARELGAKIREEKGADVGGQSFHQHLDVDKLRCTVAPSRVAVWRVRRSKVQLSALAAASLVDGGFLQYSDLKLFRAKEYSTEDEPWDPVSAVTSALIGDLGSIGMAIADFPRDVFKAARGPKKPQESSETLTDDPNAKPPSSADAAAGASADASVSGNEKGMPGTPRDGSEAQPGAIATNESTTSLAPSTSAASAASAASGTPSERPSTPSRVRSESSTSQRQGTASPVNLNENLERALGAGKSINNIVTTGVKTPMNFCLGLARGFRNAPKLYNDDTVRKPEKVTSFESGLKVAGKEFGLGMYDGISGLVTQPMRGAQKEGAMGFLKGIGKGIGGVVFKPAAAAWSVPAYTMAGLHAEIRSLFAQSAENYIVASRISQGNESLKGASSEEREDIEVRWLSMRNEVKGFYAWKAKEKGKSRDTSPMAGPARTPAPPSSGSLDPNEPPKTGWRHTKNLSYDERKQLSEQKKAWKKRQAASGAHVTEDISAANPRASSGTDPEFEQAIQAAVQETSRGDSVEDARVEQAIRSSIRELRRRSTTSLDSSTSGQSAGLSTARSSGNPGQSTSATSPGSAHNPTSPHYGFPSETKRQVPFSPDDFDNITDEEYQALIEQAIQLSVAEEQQKAIRMHDVEEEDEEQEQYRKALERSQTDHASLSQHDEEFKRAMQASEAEQARRVQHGLDGQDDDEQLKQAIEASRTQQGVHPGSNDDDDELKRAIEESERAHREEQSRVSAQKTEEEMVLEYIKKQSLAEEELRRKGKGTATGQDDDDEDLRRAIAESMRATGQVGEGSGSGSGSQDAADASRKRLSELPG</sequence>
<dbReference type="InterPro" id="IPR004276">
    <property type="entry name" value="GlycoTrans_28_N"/>
</dbReference>
<dbReference type="InterPro" id="IPR010610">
    <property type="entry name" value="EryCIII-like_C"/>
</dbReference>
<dbReference type="FunFam" id="3.40.50.2000:FF:000009">
    <property type="entry name" value="Sterol 3-beta-glucosyltransferase UGT80A2"/>
    <property type="match status" value="1"/>
</dbReference>
<evidence type="ECO:0000259" key="4">
    <source>
        <dbReference type="Pfam" id="PF06722"/>
    </source>
</evidence>
<feature type="region of interest" description="Disordered" evidence="2">
    <location>
        <begin position="1"/>
        <end position="36"/>
    </location>
</feature>
<name>A0A9Q0AL74_9PEZI</name>
<dbReference type="CDD" id="cd03784">
    <property type="entry name" value="GT1_Gtf-like"/>
    <property type="match status" value="1"/>
</dbReference>
<reference evidence="5" key="1">
    <citation type="submission" date="2021-03" db="EMBL/GenBank/DDBJ databases">
        <title>Revisited historic fungal species revealed as producer of novel bioactive compounds through whole genome sequencing and comparative genomics.</title>
        <authorList>
            <person name="Vignolle G.A."/>
            <person name="Hochenegger N."/>
            <person name="Mach R.L."/>
            <person name="Mach-Aigner A.R."/>
            <person name="Javad Rahimi M."/>
            <person name="Salim K.A."/>
            <person name="Chan C.M."/>
            <person name="Lim L.B.L."/>
            <person name="Cai F."/>
            <person name="Druzhinina I.S."/>
            <person name="U'Ren J.M."/>
            <person name="Derntl C."/>
        </authorList>
    </citation>
    <scope>NUCLEOTIDE SEQUENCE</scope>
    <source>
        <strain evidence="5">TUCIM 5799</strain>
    </source>
</reference>
<feature type="compositionally biased region" description="Low complexity" evidence="2">
    <location>
        <begin position="1"/>
        <end position="19"/>
    </location>
</feature>
<feature type="compositionally biased region" description="Basic and acidic residues" evidence="2">
    <location>
        <begin position="1082"/>
        <end position="1102"/>
    </location>
</feature>
<proteinExistence type="predicted"/>
<feature type="compositionally biased region" description="Acidic residues" evidence="2">
    <location>
        <begin position="1166"/>
        <end position="1175"/>
    </location>
</feature>
<dbReference type="GO" id="GO:0005975">
    <property type="term" value="P:carbohydrate metabolic process"/>
    <property type="evidence" value="ECO:0007669"/>
    <property type="project" value="InterPro"/>
</dbReference>
<feature type="compositionally biased region" description="Low complexity" evidence="2">
    <location>
        <begin position="707"/>
        <end position="722"/>
    </location>
</feature>
<comment type="caution">
    <text evidence="5">The sequence shown here is derived from an EMBL/GenBank/DDBJ whole genome shotgun (WGS) entry which is preliminary data.</text>
</comment>
<accession>A0A9Q0AL74</accession>